<feature type="compositionally biased region" description="Basic and acidic residues" evidence="1">
    <location>
        <begin position="353"/>
        <end position="365"/>
    </location>
</feature>
<reference evidence="2 3" key="1">
    <citation type="journal article" date="2012" name="Genome Biol.">
        <title>Genome and low-iron response of an oceanic diatom adapted to chronic iron limitation.</title>
        <authorList>
            <person name="Lommer M."/>
            <person name="Specht M."/>
            <person name="Roy A.S."/>
            <person name="Kraemer L."/>
            <person name="Andreson R."/>
            <person name="Gutowska M.A."/>
            <person name="Wolf J."/>
            <person name="Bergner S.V."/>
            <person name="Schilhabel M.B."/>
            <person name="Klostermeier U.C."/>
            <person name="Beiko R.G."/>
            <person name="Rosenstiel P."/>
            <person name="Hippler M."/>
            <person name="Laroche J."/>
        </authorList>
    </citation>
    <scope>NUCLEOTIDE SEQUENCE [LARGE SCALE GENOMIC DNA]</scope>
    <source>
        <strain evidence="2 3">CCMP1005</strain>
    </source>
</reference>
<organism evidence="2 3">
    <name type="scientific">Thalassiosira oceanica</name>
    <name type="common">Marine diatom</name>
    <dbReference type="NCBI Taxonomy" id="159749"/>
    <lineage>
        <taxon>Eukaryota</taxon>
        <taxon>Sar</taxon>
        <taxon>Stramenopiles</taxon>
        <taxon>Ochrophyta</taxon>
        <taxon>Bacillariophyta</taxon>
        <taxon>Coscinodiscophyceae</taxon>
        <taxon>Thalassiosirophycidae</taxon>
        <taxon>Thalassiosirales</taxon>
        <taxon>Thalassiosiraceae</taxon>
        <taxon>Thalassiosira</taxon>
    </lineage>
</organism>
<feature type="compositionally biased region" description="Polar residues" evidence="1">
    <location>
        <begin position="278"/>
        <end position="287"/>
    </location>
</feature>
<evidence type="ECO:0000256" key="1">
    <source>
        <dbReference type="SAM" id="MobiDB-lite"/>
    </source>
</evidence>
<evidence type="ECO:0000313" key="2">
    <source>
        <dbReference type="EMBL" id="EJK62005.1"/>
    </source>
</evidence>
<feature type="compositionally biased region" description="Pro residues" evidence="1">
    <location>
        <begin position="179"/>
        <end position="201"/>
    </location>
</feature>
<feature type="compositionally biased region" description="Basic and acidic residues" evidence="1">
    <location>
        <begin position="377"/>
        <end position="414"/>
    </location>
</feature>
<feature type="compositionally biased region" description="Basic and acidic residues" evidence="1">
    <location>
        <begin position="298"/>
        <end position="317"/>
    </location>
</feature>
<evidence type="ECO:0000313" key="3">
    <source>
        <dbReference type="Proteomes" id="UP000266841"/>
    </source>
</evidence>
<protein>
    <submittedName>
        <fullName evidence="2">Uncharacterized protein</fullName>
    </submittedName>
</protein>
<feature type="region of interest" description="Disordered" evidence="1">
    <location>
        <begin position="234"/>
        <end position="317"/>
    </location>
</feature>
<dbReference type="OMA" id="NCAVFER"/>
<feature type="region of interest" description="Disordered" evidence="1">
    <location>
        <begin position="331"/>
        <end position="425"/>
    </location>
</feature>
<comment type="caution">
    <text evidence="2">The sequence shown here is derived from an EMBL/GenBank/DDBJ whole genome shotgun (WGS) entry which is preliminary data.</text>
</comment>
<feature type="compositionally biased region" description="Polar residues" evidence="1">
    <location>
        <begin position="249"/>
        <end position="259"/>
    </location>
</feature>
<feature type="region of interest" description="Disordered" evidence="1">
    <location>
        <begin position="113"/>
        <end position="211"/>
    </location>
</feature>
<gene>
    <name evidence="2" type="ORF">THAOC_17406</name>
</gene>
<keyword evidence="3" id="KW-1185">Reference proteome</keyword>
<feature type="compositionally biased region" description="Basic residues" evidence="1">
    <location>
        <begin position="139"/>
        <end position="160"/>
    </location>
</feature>
<accession>K0S9P7</accession>
<dbReference type="Proteomes" id="UP000266841">
    <property type="component" value="Unassembled WGS sequence"/>
</dbReference>
<dbReference type="AlphaFoldDB" id="K0S9P7"/>
<sequence length="436" mass="46525">MGIAVGTGIYLPVSRTDAHGRRGVVSAMLSVGDLAAIAALSAERRLFVSPAVRSKCRWPRPAAVGGLCGHLCHGSDEIYDFRSQQQRMKPQPLSSNSSFLNCAVFERKALDRHQAAAAGRQRSSTKSGIKSAGAPVRPPGRHGPPRPPRVRRVPGARRRHEPAPNADETQRPVVRARPAPAPPGAAARPPPAFGAVRPPPRAGARRAGAAPAAAAGEAGRLGLARAELQGRPLQVVGVGRDGGRRPQGLDQSQPRQAGSVQLPRQGFAPVLPDEDQQAQRPSVSQQRMPRLRLQARQAGHEHEQVEDHNVHNARLRAGDQVRLEVQRGQAQGVREAVHGRRAVQVQGHGPGAQDRRPTVRAEERGGVQLRTPGTRAAPHERAGGVPHDVRADHEDGRDGVRPGHGEGGLPRDAEGSAESEEEESRVALAVLAQYKE</sequence>
<proteinExistence type="predicted"/>
<dbReference type="EMBL" id="AGNL01019207">
    <property type="protein sequence ID" value="EJK62005.1"/>
    <property type="molecule type" value="Genomic_DNA"/>
</dbReference>
<name>K0S9P7_THAOC</name>